<dbReference type="InterPro" id="IPR041468">
    <property type="entry name" value="HTH_ParB/Spo0J"/>
</dbReference>
<organism evidence="4 5">
    <name type="scientific">Olsenella absiana</name>
    <dbReference type="NCBI Taxonomy" id="3115222"/>
    <lineage>
        <taxon>Bacteria</taxon>
        <taxon>Bacillati</taxon>
        <taxon>Actinomycetota</taxon>
        <taxon>Coriobacteriia</taxon>
        <taxon>Coriobacteriales</taxon>
        <taxon>Atopobiaceae</taxon>
        <taxon>Olsenella</taxon>
    </lineage>
</organism>
<dbReference type="CDD" id="cd16393">
    <property type="entry name" value="SPO0J_N"/>
    <property type="match status" value="1"/>
</dbReference>
<evidence type="ECO:0000256" key="1">
    <source>
        <dbReference type="ARBA" id="ARBA00006295"/>
    </source>
</evidence>
<dbReference type="PANTHER" id="PTHR33375:SF1">
    <property type="entry name" value="CHROMOSOME-PARTITIONING PROTEIN PARB-RELATED"/>
    <property type="match status" value="1"/>
</dbReference>
<dbReference type="SUPFAM" id="SSF109709">
    <property type="entry name" value="KorB DNA-binding domain-like"/>
    <property type="match status" value="1"/>
</dbReference>
<keyword evidence="5" id="KW-1185">Reference proteome</keyword>
<name>A0ABU7RAC6_9ACTN</name>
<dbReference type="Pfam" id="PF02195">
    <property type="entry name" value="ParB_N"/>
    <property type="match status" value="1"/>
</dbReference>
<gene>
    <name evidence="4" type="ORF">VXJ25_06125</name>
</gene>
<dbReference type="Pfam" id="PF17762">
    <property type="entry name" value="HTH_ParB"/>
    <property type="match status" value="1"/>
</dbReference>
<dbReference type="InterPro" id="IPR036086">
    <property type="entry name" value="ParB/Sulfiredoxin_sf"/>
</dbReference>
<dbReference type="PANTHER" id="PTHR33375">
    <property type="entry name" value="CHROMOSOME-PARTITIONING PROTEIN PARB-RELATED"/>
    <property type="match status" value="1"/>
</dbReference>
<sequence>MAKHSGLGRGLESLLGETAGEVGTLEAGQAEIPLDEIRVNPNQPRKLFDDAALDELADSIRQNGLIQPIVVRRHVDGYEIVAGERRYQASRRAGLMTVPAIVRDVSDEDMLKIALIENLQREDLNPIETAMGYHRLIEENGLRQQDLADLISRSRSSIANSLRLLELPEGIQELLRAGKLTPGHARAILSVDGEENRMSLAERVVREGLSVRQTEKLASWISVQASEGEKETETRKVRPAAYAIAERRLRDVLKLPVAVRRVRGKNKLEIQFEDEGQLSALISLLTSAEGDSGFDKDE</sequence>
<dbReference type="NCBIfam" id="TIGR00180">
    <property type="entry name" value="parB_part"/>
    <property type="match status" value="1"/>
</dbReference>
<reference evidence="4 5" key="1">
    <citation type="submission" date="2024-01" db="EMBL/GenBank/DDBJ databases">
        <title>Description of Olsenella sp. nov., isolated from pig feces.</title>
        <authorList>
            <person name="Chang Y.-H."/>
        </authorList>
    </citation>
    <scope>NUCLEOTIDE SEQUENCE [LARGE SCALE GENOMIC DNA]</scope>
    <source>
        <strain evidence="4 5">YH-ols2223</strain>
    </source>
</reference>
<dbReference type="InterPro" id="IPR050336">
    <property type="entry name" value="Chromosome_partition/occlusion"/>
</dbReference>
<dbReference type="InterPro" id="IPR003115">
    <property type="entry name" value="ParB_N"/>
</dbReference>
<dbReference type="Gene3D" id="3.90.1530.30">
    <property type="match status" value="1"/>
</dbReference>
<protein>
    <submittedName>
        <fullName evidence="4">ParB/RepB/Spo0J family partition protein</fullName>
    </submittedName>
</protein>
<dbReference type="SUPFAM" id="SSF110849">
    <property type="entry name" value="ParB/Sulfiredoxin"/>
    <property type="match status" value="1"/>
</dbReference>
<evidence type="ECO:0000313" key="5">
    <source>
        <dbReference type="Proteomes" id="UP001332931"/>
    </source>
</evidence>
<dbReference type="SMART" id="SM00470">
    <property type="entry name" value="ParB"/>
    <property type="match status" value="1"/>
</dbReference>
<dbReference type="Gene3D" id="1.10.10.2830">
    <property type="match status" value="1"/>
</dbReference>
<proteinExistence type="inferred from homology"/>
<dbReference type="RefSeq" id="WP_330958327.1">
    <property type="nucleotide sequence ID" value="NZ_JAZGJQ010000005.1"/>
</dbReference>
<evidence type="ECO:0000256" key="2">
    <source>
        <dbReference type="ARBA" id="ARBA00022829"/>
    </source>
</evidence>
<dbReference type="InterPro" id="IPR004437">
    <property type="entry name" value="ParB/RepB/Spo0J"/>
</dbReference>
<keyword evidence="2" id="KW-0159">Chromosome partition</keyword>
<evidence type="ECO:0000313" key="4">
    <source>
        <dbReference type="EMBL" id="MEE6147559.1"/>
    </source>
</evidence>
<dbReference type="Proteomes" id="UP001332931">
    <property type="component" value="Unassembled WGS sequence"/>
</dbReference>
<comment type="caution">
    <text evidence="4">The sequence shown here is derived from an EMBL/GenBank/DDBJ whole genome shotgun (WGS) entry which is preliminary data.</text>
</comment>
<accession>A0ABU7RAC6</accession>
<comment type="similarity">
    <text evidence="1">Belongs to the ParB family.</text>
</comment>
<dbReference type="EMBL" id="JAZGJQ010000005">
    <property type="protein sequence ID" value="MEE6147559.1"/>
    <property type="molecule type" value="Genomic_DNA"/>
</dbReference>
<feature type="domain" description="ParB-like N-terminal" evidence="3">
    <location>
        <begin position="30"/>
        <end position="119"/>
    </location>
</feature>
<evidence type="ECO:0000259" key="3">
    <source>
        <dbReference type="SMART" id="SM00470"/>
    </source>
</evidence>